<name>A0A2T5LRZ6_9EURO</name>
<evidence type="ECO:0000313" key="2">
    <source>
        <dbReference type="Proteomes" id="UP000244073"/>
    </source>
</evidence>
<dbReference type="EMBL" id="MSFN02000006">
    <property type="protein sequence ID" value="PTU19057.1"/>
    <property type="molecule type" value="Genomic_DNA"/>
</dbReference>
<organism evidence="1 2">
    <name type="scientific">Aspergillus ochraceoroseus IBT 24754</name>
    <dbReference type="NCBI Taxonomy" id="1392256"/>
    <lineage>
        <taxon>Eukaryota</taxon>
        <taxon>Fungi</taxon>
        <taxon>Dikarya</taxon>
        <taxon>Ascomycota</taxon>
        <taxon>Pezizomycotina</taxon>
        <taxon>Eurotiomycetes</taxon>
        <taxon>Eurotiomycetidae</taxon>
        <taxon>Eurotiales</taxon>
        <taxon>Aspergillaceae</taxon>
        <taxon>Aspergillus</taxon>
        <taxon>Aspergillus subgen. Nidulantes</taxon>
    </lineage>
</organism>
<sequence length="67" mass="8024">VSQDRHEIYITFTKFDDKYLAYRRGNILDHSIPSFLRMKEFGPWNTFNRKHITDVSAISSAITMRTW</sequence>
<reference evidence="1 2" key="1">
    <citation type="journal article" date="2018" name="Proc. Natl. Acad. Sci. U.S.A.">
        <title>Linking secondary metabolites to gene clusters through genome sequencing of six diverse Aspergillus species.</title>
        <authorList>
            <person name="Kaerboelling I."/>
            <person name="Vesth T.C."/>
            <person name="Frisvad J.C."/>
            <person name="Nybo J.L."/>
            <person name="Theobald S."/>
            <person name="Kuo A."/>
            <person name="Bowyer P."/>
            <person name="Matsuda Y."/>
            <person name="Mondo S."/>
            <person name="Lyhne E.K."/>
            <person name="Kogle M.E."/>
            <person name="Clum A."/>
            <person name="Lipzen A."/>
            <person name="Salamov A."/>
            <person name="Ngan C.Y."/>
            <person name="Daum C."/>
            <person name="Chiniquy J."/>
            <person name="Barry K."/>
            <person name="LaButti K."/>
            <person name="Haridas S."/>
            <person name="Simmons B.A."/>
            <person name="Magnuson J.K."/>
            <person name="Mortensen U.H."/>
            <person name="Larsen T.O."/>
            <person name="Grigoriev I.V."/>
            <person name="Baker S.E."/>
            <person name="Andersen M.R."/>
        </authorList>
    </citation>
    <scope>NUCLEOTIDE SEQUENCE [LARGE SCALE GENOMIC DNA]</scope>
    <source>
        <strain evidence="1 2">IBT 24754</strain>
    </source>
</reference>
<protein>
    <submittedName>
        <fullName evidence="1">Uncharacterized protein</fullName>
    </submittedName>
</protein>
<accession>A0A2T5LRZ6</accession>
<dbReference type="OrthoDB" id="3508621at2759"/>
<dbReference type="GeneID" id="63810974"/>
<gene>
    <name evidence="1" type="ORF">P175DRAFT_0441906</name>
</gene>
<proteinExistence type="predicted"/>
<dbReference type="Proteomes" id="UP000244073">
    <property type="component" value="Unassembled WGS sequence"/>
</dbReference>
<evidence type="ECO:0000313" key="1">
    <source>
        <dbReference type="EMBL" id="PTU19057.1"/>
    </source>
</evidence>
<dbReference type="VEuPathDB" id="FungiDB:P175DRAFT_0441906"/>
<dbReference type="AlphaFoldDB" id="A0A2T5LRZ6"/>
<comment type="caution">
    <text evidence="1">The sequence shown here is derived from an EMBL/GenBank/DDBJ whole genome shotgun (WGS) entry which is preliminary data.</text>
</comment>
<feature type="non-terminal residue" evidence="1">
    <location>
        <position position="1"/>
    </location>
</feature>
<dbReference type="RefSeq" id="XP_040750449.1">
    <property type="nucleotide sequence ID" value="XM_040894092.1"/>
</dbReference>